<dbReference type="PANTHER" id="PTHR11712">
    <property type="entry name" value="POLYKETIDE SYNTHASE-RELATED"/>
    <property type="match status" value="1"/>
</dbReference>
<dbReference type="InterPro" id="IPR016039">
    <property type="entry name" value="Thiolase-like"/>
</dbReference>
<dbReference type="Pfam" id="PF02801">
    <property type="entry name" value="Ketoacyl-synt_C"/>
    <property type="match status" value="1"/>
</dbReference>
<evidence type="ECO:0000256" key="2">
    <source>
        <dbReference type="ARBA" id="ARBA00022679"/>
    </source>
</evidence>
<dbReference type="PROSITE" id="PS00098">
    <property type="entry name" value="THIOLASE_1"/>
    <property type="match status" value="1"/>
</dbReference>
<reference evidence="6" key="1">
    <citation type="submission" date="2016-04" db="EMBL/GenBank/DDBJ databases">
        <title>Complete Genome Sequences of Twelve Strains of a Stable Defined Moderately Diverse Mouse Microbiota 2 (sDMDMm2).</title>
        <authorList>
            <person name="Uchimura Y."/>
            <person name="Wyss M."/>
            <person name="Brugiroux S."/>
            <person name="Limenitakis J.P."/>
            <person name="Stecher B."/>
            <person name="McCoy K.D."/>
            <person name="Macpherson A.J."/>
        </authorList>
    </citation>
    <scope>NUCLEOTIDE SEQUENCE [LARGE SCALE GENOMIC DNA]</scope>
    <source>
        <strain evidence="6">YL27</strain>
    </source>
</reference>
<dbReference type="PANTHER" id="PTHR11712:SF336">
    <property type="entry name" value="3-OXOACYL-[ACYL-CARRIER-PROTEIN] SYNTHASE, MITOCHONDRIAL"/>
    <property type="match status" value="1"/>
</dbReference>
<dbReference type="Proteomes" id="UP000186351">
    <property type="component" value="Chromosome"/>
</dbReference>
<dbReference type="InterPro" id="IPR020841">
    <property type="entry name" value="PKS_Beta-ketoAc_synthase_dom"/>
</dbReference>
<sequence>MAAIIGDNIISPMGFTTEENFQAVRLGKTALRHFDSADGIPFPFTASLFTKEQIDGLKEENLTRFESLAYHSIMSAITSHPEIISERTVLVLSSTKGNVGVLQDTENDKNIINLGEAARKISDKIGLSQSPIVVSNACISGVSAIILATRLIDADKTDNVIVCGVDEQSPFIISGFESLKALSESECRPFDIERLGLNLGEAAATLVLSKHPQKGCWQIIGGAIRNDGFHISSPSPKGEGAYQSLCKTIEGTSFDDIAVVNAHGTATMYNDQMESKAISRAGLSEVPANALKGYFGHTMGAAGVLETILTMHSVEDGIIFGTRNFEELGVSGKVNITSSLQQTNRSSFIKMISGFGGGNASILVSLKDKGGLETRNTQFEISHRVVLTQDSLVIDGVSAKLEFSGDKLLTALYKERIGDYPKFYKMDSLSKLGFIASEILLQAEKENDFENTPSRGIAFFNSHASLNTDIAYLETIKDKGNYFPSPSLFVYTLPNIVTGELAIRHHLLGETAFYILPNKDWNRITDIIECMFCDEQIDSVIGGWVEYINSTSFEANIFIANKTN</sequence>
<name>A0A1B1S9A6_9BACT</name>
<dbReference type="GeneID" id="65536463"/>
<gene>
    <name evidence="5" type="ORF">A4V02_06305</name>
</gene>
<dbReference type="RefSeq" id="WP_068960707.1">
    <property type="nucleotide sequence ID" value="NZ_CP015402.2"/>
</dbReference>
<dbReference type="InterPro" id="IPR014031">
    <property type="entry name" value="Ketoacyl_synth_C"/>
</dbReference>
<keyword evidence="6" id="KW-1185">Reference proteome</keyword>
<accession>A0A1B1S9A6</accession>
<dbReference type="OrthoDB" id="9808669at2"/>
<dbReference type="SMART" id="SM00825">
    <property type="entry name" value="PKS_KS"/>
    <property type="match status" value="1"/>
</dbReference>
<dbReference type="GO" id="GO:0006633">
    <property type="term" value="P:fatty acid biosynthetic process"/>
    <property type="evidence" value="ECO:0007669"/>
    <property type="project" value="TreeGrafter"/>
</dbReference>
<dbReference type="Gene3D" id="3.40.47.10">
    <property type="match status" value="2"/>
</dbReference>
<organism evidence="5 6">
    <name type="scientific">Muribaculum intestinale</name>
    <dbReference type="NCBI Taxonomy" id="1796646"/>
    <lineage>
        <taxon>Bacteria</taxon>
        <taxon>Pseudomonadati</taxon>
        <taxon>Bacteroidota</taxon>
        <taxon>Bacteroidia</taxon>
        <taxon>Bacteroidales</taxon>
        <taxon>Muribaculaceae</taxon>
        <taxon>Muribaculum</taxon>
    </lineage>
</organism>
<evidence type="ECO:0000256" key="1">
    <source>
        <dbReference type="ARBA" id="ARBA00008467"/>
    </source>
</evidence>
<proteinExistence type="inferred from homology"/>
<feature type="domain" description="Ketosynthase family 3 (KS3)" evidence="4">
    <location>
        <begin position="1"/>
        <end position="366"/>
    </location>
</feature>
<dbReference type="InterPro" id="IPR020615">
    <property type="entry name" value="Thiolase_acyl_enz_int_AS"/>
</dbReference>
<evidence type="ECO:0000259" key="4">
    <source>
        <dbReference type="PROSITE" id="PS52004"/>
    </source>
</evidence>
<dbReference type="GO" id="GO:0004315">
    <property type="term" value="F:3-oxoacyl-[acyl-carrier-protein] synthase activity"/>
    <property type="evidence" value="ECO:0007669"/>
    <property type="project" value="TreeGrafter"/>
</dbReference>
<keyword evidence="2 3" id="KW-0808">Transferase</keyword>
<dbReference type="PROSITE" id="PS52004">
    <property type="entry name" value="KS3_2"/>
    <property type="match status" value="1"/>
</dbReference>
<dbReference type="InterPro" id="IPR014030">
    <property type="entry name" value="Ketoacyl_synth_N"/>
</dbReference>
<evidence type="ECO:0000313" key="5">
    <source>
        <dbReference type="EMBL" id="ANU63370.1"/>
    </source>
</evidence>
<dbReference type="STRING" id="1796646.A4V02_06305"/>
<evidence type="ECO:0000313" key="6">
    <source>
        <dbReference type="Proteomes" id="UP000186351"/>
    </source>
</evidence>
<evidence type="ECO:0000256" key="3">
    <source>
        <dbReference type="RuleBase" id="RU003694"/>
    </source>
</evidence>
<protein>
    <recommendedName>
        <fullName evidence="4">Ketosynthase family 3 (KS3) domain-containing protein</fullName>
    </recommendedName>
</protein>
<dbReference type="InterPro" id="IPR000794">
    <property type="entry name" value="Beta-ketoacyl_synthase"/>
</dbReference>
<dbReference type="AlphaFoldDB" id="A0A1B1S9A6"/>
<dbReference type="SUPFAM" id="SSF53901">
    <property type="entry name" value="Thiolase-like"/>
    <property type="match status" value="2"/>
</dbReference>
<dbReference type="EMBL" id="CP015402">
    <property type="protein sequence ID" value="ANU63370.1"/>
    <property type="molecule type" value="Genomic_DNA"/>
</dbReference>
<dbReference type="KEGG" id="pary:A4V02_06305"/>
<comment type="similarity">
    <text evidence="1 3">Belongs to the thiolase-like superfamily. Beta-ketoacyl-ACP synthases family.</text>
</comment>
<dbReference type="Pfam" id="PF00109">
    <property type="entry name" value="ketoacyl-synt"/>
    <property type="match status" value="1"/>
</dbReference>
<accession>A0A1Z2XJD1</accession>